<accession>A0A0P7ZLQ4</accession>
<dbReference type="Proteomes" id="UP000050465">
    <property type="component" value="Unassembled WGS sequence"/>
</dbReference>
<protein>
    <submittedName>
        <fullName evidence="2">VanZ like family</fullName>
    </submittedName>
</protein>
<feature type="transmembrane region" description="Helical" evidence="1">
    <location>
        <begin position="87"/>
        <end position="104"/>
    </location>
</feature>
<feature type="transmembrane region" description="Helical" evidence="1">
    <location>
        <begin position="63"/>
        <end position="80"/>
    </location>
</feature>
<dbReference type="AlphaFoldDB" id="A0A0P7ZLQ4"/>
<feature type="transmembrane region" description="Helical" evidence="1">
    <location>
        <begin position="21"/>
        <end position="43"/>
    </location>
</feature>
<feature type="transmembrane region" description="Helical" evidence="1">
    <location>
        <begin position="116"/>
        <end position="136"/>
    </location>
</feature>
<organism evidence="2 3">
    <name type="scientific">Phormidesmis priestleyi Ana</name>
    <dbReference type="NCBI Taxonomy" id="1666911"/>
    <lineage>
        <taxon>Bacteria</taxon>
        <taxon>Bacillati</taxon>
        <taxon>Cyanobacteriota</taxon>
        <taxon>Cyanophyceae</taxon>
        <taxon>Leptolyngbyales</taxon>
        <taxon>Leptolyngbyaceae</taxon>
        <taxon>Phormidesmis</taxon>
    </lineage>
</organism>
<proteinExistence type="predicted"/>
<dbReference type="STRING" id="1666911.HLUCCA11_17430"/>
<dbReference type="EMBL" id="LJZR01000027">
    <property type="protein sequence ID" value="KPQ33793.1"/>
    <property type="molecule type" value="Genomic_DNA"/>
</dbReference>
<evidence type="ECO:0000313" key="2">
    <source>
        <dbReference type="EMBL" id="KPQ33793.1"/>
    </source>
</evidence>
<gene>
    <name evidence="2" type="ORF">HLUCCA11_17430</name>
</gene>
<keyword evidence="1" id="KW-0472">Membrane</keyword>
<keyword evidence="1" id="KW-0812">Transmembrane</keyword>
<keyword evidence="1" id="KW-1133">Transmembrane helix</keyword>
<sequence length="142" mass="16205">MKNTLETTASTPKEAQRLQPYRIIIIGLSVAYAVFFLLMLWAAYRNQLPFDWLASRLPYYDKLGHLILYCIPTYLGHRLCKHKHFQLGCRLPVFPVLFMLFTIAEEIVQGLSPYRTLDTVDMACSLIGIGMGYGLAQRSAKS</sequence>
<name>A0A0P7ZLQ4_9CYAN</name>
<evidence type="ECO:0000256" key="1">
    <source>
        <dbReference type="SAM" id="Phobius"/>
    </source>
</evidence>
<reference evidence="2 3" key="1">
    <citation type="submission" date="2015-09" db="EMBL/GenBank/DDBJ databases">
        <title>Identification and resolution of microdiversity through metagenomic sequencing of parallel consortia.</title>
        <authorList>
            <person name="Nelson W.C."/>
            <person name="Romine M.F."/>
            <person name="Lindemann S.R."/>
        </authorList>
    </citation>
    <scope>NUCLEOTIDE SEQUENCE [LARGE SCALE GENOMIC DNA]</scope>
    <source>
        <strain evidence="2">Ana</strain>
    </source>
</reference>
<evidence type="ECO:0000313" key="3">
    <source>
        <dbReference type="Proteomes" id="UP000050465"/>
    </source>
</evidence>
<comment type="caution">
    <text evidence="2">The sequence shown here is derived from an EMBL/GenBank/DDBJ whole genome shotgun (WGS) entry which is preliminary data.</text>
</comment>